<evidence type="ECO:0000313" key="2">
    <source>
        <dbReference type="EMBL" id="AKF03602.1"/>
    </source>
</evidence>
<evidence type="ECO:0000313" key="3">
    <source>
        <dbReference type="Proteomes" id="UP000034883"/>
    </source>
</evidence>
<dbReference type="PANTHER" id="PTHR38463:SF1">
    <property type="entry name" value="STRESS RESPONSE PROTEIN YSNF"/>
    <property type="match status" value="1"/>
</dbReference>
<dbReference type="Proteomes" id="UP000034883">
    <property type="component" value="Chromosome"/>
</dbReference>
<feature type="domain" description="DUF2382" evidence="1">
    <location>
        <begin position="131"/>
        <end position="242"/>
    </location>
</feature>
<dbReference type="OrthoDB" id="581516at2"/>
<dbReference type="KEGG" id="samy:DB32_000751"/>
<dbReference type="STRING" id="927083.DB32_000751"/>
<keyword evidence="3" id="KW-1185">Reference proteome</keyword>
<reference evidence="2 3" key="1">
    <citation type="submission" date="2015-03" db="EMBL/GenBank/DDBJ databases">
        <title>Genome assembly of Sandaracinus amylolyticus DSM 53668.</title>
        <authorList>
            <person name="Sharma G."/>
            <person name="Subramanian S."/>
        </authorList>
    </citation>
    <scope>NUCLEOTIDE SEQUENCE [LARGE SCALE GENOMIC DNA]</scope>
    <source>
        <strain evidence="2 3">DSM 53668</strain>
    </source>
</reference>
<protein>
    <recommendedName>
        <fullName evidence="1">DUF2382 domain-containing protein</fullName>
    </recommendedName>
</protein>
<dbReference type="RefSeq" id="WP_053231043.1">
    <property type="nucleotide sequence ID" value="NZ_CP011125.1"/>
</dbReference>
<organism evidence="2 3">
    <name type="scientific">Sandaracinus amylolyticus</name>
    <dbReference type="NCBI Taxonomy" id="927083"/>
    <lineage>
        <taxon>Bacteria</taxon>
        <taxon>Pseudomonadati</taxon>
        <taxon>Myxococcota</taxon>
        <taxon>Polyangia</taxon>
        <taxon>Polyangiales</taxon>
        <taxon>Sandaracinaceae</taxon>
        <taxon>Sandaracinus</taxon>
    </lineage>
</organism>
<proteinExistence type="predicted"/>
<dbReference type="InterPro" id="IPR019060">
    <property type="entry name" value="DUF2382"/>
</dbReference>
<sequence>MRKTVVGLFDGASSALVEKELQDAGFTRGDVQLRRSMLGGSVHDLQRIGIPRADAERYEDAVARGRILVTVDANEADAPRAAEIMARYETGARDAPPTGTTLDEGRLESIRSQSAHATGETGARRVGEKVIPVVEETMEIGKREIERGGARVHTRLVERPIEQDVELREERVRVERVPVDRPASVTDIAAARRAGDISLRERAEQAVVGKTARVVEEVHVGKEIATRTEHIRDTVKRTEVEVDRVDGSDRAMRDHRTHFDRNYGTVADARWESYEPAYRLGHELGGDRRYAGRDWAMIERDARTRWEGTYPGTWERVKAAVRHAFVRARGGTSEVRHV</sequence>
<dbReference type="EMBL" id="CP011125">
    <property type="protein sequence ID" value="AKF03602.1"/>
    <property type="molecule type" value="Genomic_DNA"/>
</dbReference>
<dbReference type="AlphaFoldDB" id="A0A0F6VZS6"/>
<dbReference type="InterPro" id="IPR052967">
    <property type="entry name" value="Stress_Response_Assoc"/>
</dbReference>
<dbReference type="PANTHER" id="PTHR38463">
    <property type="entry name" value="STRESS RESPONSE PROTEIN YSNF"/>
    <property type="match status" value="1"/>
</dbReference>
<accession>A0A0F6VZS6</accession>
<dbReference type="Pfam" id="PF09557">
    <property type="entry name" value="DUF2382"/>
    <property type="match status" value="1"/>
</dbReference>
<evidence type="ECO:0000259" key="1">
    <source>
        <dbReference type="Pfam" id="PF09557"/>
    </source>
</evidence>
<name>A0A0F6VZS6_9BACT</name>
<gene>
    <name evidence="2" type="ORF">DB32_000751</name>
</gene>